<gene>
    <name evidence="9" type="ORF">GCM10007877_06690</name>
</gene>
<evidence type="ECO:0000256" key="3">
    <source>
        <dbReference type="ARBA" id="ARBA00022475"/>
    </source>
</evidence>
<dbReference type="Pfam" id="PF01757">
    <property type="entry name" value="Acyl_transf_3"/>
    <property type="match status" value="1"/>
</dbReference>
<reference evidence="9 10" key="1">
    <citation type="journal article" date="2014" name="Int. J. Syst. Evol. Microbiol.">
        <title>Complete genome sequence of Corynebacterium casei LMG S-19264T (=DSM 44701T), isolated from a smear-ripened cheese.</title>
        <authorList>
            <consortium name="US DOE Joint Genome Institute (JGI-PGF)"/>
            <person name="Walter F."/>
            <person name="Albersmeier A."/>
            <person name="Kalinowski J."/>
            <person name="Ruckert C."/>
        </authorList>
    </citation>
    <scope>NUCLEOTIDE SEQUENCE [LARGE SCALE GENOMIC DNA]</scope>
    <source>
        <strain evidence="9 10">NBRC 110095</strain>
    </source>
</reference>
<feature type="transmembrane region" description="Helical" evidence="7">
    <location>
        <begin position="40"/>
        <end position="65"/>
    </location>
</feature>
<evidence type="ECO:0000256" key="5">
    <source>
        <dbReference type="ARBA" id="ARBA00022989"/>
    </source>
</evidence>
<dbReference type="GO" id="GO:0016413">
    <property type="term" value="F:O-acetyltransferase activity"/>
    <property type="evidence" value="ECO:0007669"/>
    <property type="project" value="TreeGrafter"/>
</dbReference>
<dbReference type="RefSeq" id="WP_232592230.1">
    <property type="nucleotide sequence ID" value="NZ_BSPD01000020.1"/>
</dbReference>
<dbReference type="InterPro" id="IPR002656">
    <property type="entry name" value="Acyl_transf_3_dom"/>
</dbReference>
<feature type="domain" description="Acyltransferase 3" evidence="8">
    <location>
        <begin position="6"/>
        <end position="329"/>
    </location>
</feature>
<dbReference type="EMBL" id="BSPD01000020">
    <property type="protein sequence ID" value="GLS24955.1"/>
    <property type="molecule type" value="Genomic_DNA"/>
</dbReference>
<evidence type="ECO:0000256" key="2">
    <source>
        <dbReference type="ARBA" id="ARBA00007400"/>
    </source>
</evidence>
<keyword evidence="3" id="KW-1003">Cell membrane</keyword>
<accession>A0AA37T804</accession>
<sequence length="339" mass="39254">MTKHVLFFDVLRVVAAIAVIAIHVLAPFRDQLGTIPFDQWLSAITINGISRWAVPVFIMITGALLLSDRRPFETKYYIKRRVGKVFIPFVVWSLFYSYLSGWSLEGYTINKTWDVLHNAWHSATYYHLGFFYYFIPLYLVVPVLKWLMARYGDQCLYPIIGAWLISSVLYLNGMKGIWSHQLWLYSGYLALGYVLYQKVPLNRSLLLTLMAMGMAALVVTVFMVVQRSLGKEAYSVGRWFSYKTINVIAVAAMIFYGIRYVSQHLQAQWKTTKVLSFISAHSLGIYLLHPIFLWPMRSYEWHHAHPLLVIPFWVLVSGALALLFSWCVSRSAKTRWLLP</sequence>
<evidence type="ECO:0000313" key="9">
    <source>
        <dbReference type="EMBL" id="GLS24955.1"/>
    </source>
</evidence>
<feature type="transmembrane region" description="Helical" evidence="7">
    <location>
        <begin position="7"/>
        <end position="28"/>
    </location>
</feature>
<proteinExistence type="inferred from homology"/>
<keyword evidence="5 7" id="KW-1133">Transmembrane helix</keyword>
<feature type="transmembrane region" description="Helical" evidence="7">
    <location>
        <begin position="308"/>
        <end position="328"/>
    </location>
</feature>
<keyword evidence="4 7" id="KW-0812">Transmembrane</keyword>
<name>A0AA37T804_9GAMM</name>
<evidence type="ECO:0000256" key="7">
    <source>
        <dbReference type="SAM" id="Phobius"/>
    </source>
</evidence>
<feature type="transmembrane region" description="Helical" evidence="7">
    <location>
        <begin position="124"/>
        <end position="148"/>
    </location>
</feature>
<feature type="transmembrane region" description="Helical" evidence="7">
    <location>
        <begin position="274"/>
        <end position="296"/>
    </location>
</feature>
<evidence type="ECO:0000256" key="1">
    <source>
        <dbReference type="ARBA" id="ARBA00004651"/>
    </source>
</evidence>
<feature type="transmembrane region" description="Helical" evidence="7">
    <location>
        <begin position="245"/>
        <end position="262"/>
    </location>
</feature>
<keyword evidence="10" id="KW-1185">Reference proteome</keyword>
<organism evidence="9 10">
    <name type="scientific">Marinibactrum halimedae</name>
    <dbReference type="NCBI Taxonomy" id="1444977"/>
    <lineage>
        <taxon>Bacteria</taxon>
        <taxon>Pseudomonadati</taxon>
        <taxon>Pseudomonadota</taxon>
        <taxon>Gammaproteobacteria</taxon>
        <taxon>Cellvibrionales</taxon>
        <taxon>Cellvibrionaceae</taxon>
        <taxon>Marinibactrum</taxon>
    </lineage>
</organism>
<dbReference type="PANTHER" id="PTHR40074:SF2">
    <property type="entry name" value="O-ACETYLTRANSFERASE WECH"/>
    <property type="match status" value="1"/>
</dbReference>
<dbReference type="GO" id="GO:0009246">
    <property type="term" value="P:enterobacterial common antigen biosynthetic process"/>
    <property type="evidence" value="ECO:0007669"/>
    <property type="project" value="TreeGrafter"/>
</dbReference>
<evidence type="ECO:0000256" key="4">
    <source>
        <dbReference type="ARBA" id="ARBA00022692"/>
    </source>
</evidence>
<protein>
    <submittedName>
        <fullName evidence="9">Membrane protein</fullName>
    </submittedName>
</protein>
<dbReference type="GO" id="GO:0005886">
    <property type="term" value="C:plasma membrane"/>
    <property type="evidence" value="ECO:0007669"/>
    <property type="project" value="UniProtKB-SubCell"/>
</dbReference>
<dbReference type="AlphaFoldDB" id="A0AA37T804"/>
<feature type="transmembrane region" description="Helical" evidence="7">
    <location>
        <begin position="177"/>
        <end position="196"/>
    </location>
</feature>
<comment type="caution">
    <text evidence="9">The sequence shown here is derived from an EMBL/GenBank/DDBJ whole genome shotgun (WGS) entry which is preliminary data.</text>
</comment>
<keyword evidence="6 7" id="KW-0472">Membrane</keyword>
<comment type="subcellular location">
    <subcellularLocation>
        <location evidence="1">Cell membrane</location>
        <topology evidence="1">Multi-pass membrane protein</topology>
    </subcellularLocation>
</comment>
<dbReference type="PANTHER" id="PTHR40074">
    <property type="entry name" value="O-ACETYLTRANSFERASE WECH"/>
    <property type="match status" value="1"/>
</dbReference>
<comment type="similarity">
    <text evidence="2">Belongs to the acyltransferase 3 family.</text>
</comment>
<feature type="transmembrane region" description="Helical" evidence="7">
    <location>
        <begin position="205"/>
        <end position="225"/>
    </location>
</feature>
<feature type="transmembrane region" description="Helical" evidence="7">
    <location>
        <begin position="85"/>
        <end position="104"/>
    </location>
</feature>
<evidence type="ECO:0000313" key="10">
    <source>
        <dbReference type="Proteomes" id="UP001156870"/>
    </source>
</evidence>
<evidence type="ECO:0000259" key="8">
    <source>
        <dbReference type="Pfam" id="PF01757"/>
    </source>
</evidence>
<feature type="transmembrane region" description="Helical" evidence="7">
    <location>
        <begin position="155"/>
        <end position="171"/>
    </location>
</feature>
<dbReference type="Proteomes" id="UP001156870">
    <property type="component" value="Unassembled WGS sequence"/>
</dbReference>
<evidence type="ECO:0000256" key="6">
    <source>
        <dbReference type="ARBA" id="ARBA00023136"/>
    </source>
</evidence>